<name>A0ABW4HDB1_9FLAO</name>
<evidence type="ECO:0008006" key="3">
    <source>
        <dbReference type="Google" id="ProtNLM"/>
    </source>
</evidence>
<comment type="caution">
    <text evidence="1">The sequence shown here is derived from an EMBL/GenBank/DDBJ whole genome shotgun (WGS) entry which is preliminary data.</text>
</comment>
<dbReference type="EMBL" id="JBHUDZ010000012">
    <property type="protein sequence ID" value="MFD1603504.1"/>
    <property type="molecule type" value="Genomic_DNA"/>
</dbReference>
<accession>A0ABW4HDB1</accession>
<evidence type="ECO:0000313" key="2">
    <source>
        <dbReference type="Proteomes" id="UP001597138"/>
    </source>
</evidence>
<proteinExistence type="predicted"/>
<keyword evidence="2" id="KW-1185">Reference proteome</keyword>
<organism evidence="1 2">
    <name type="scientific">Flavobacterium artemisiae</name>
    <dbReference type="NCBI Taxonomy" id="2126556"/>
    <lineage>
        <taxon>Bacteria</taxon>
        <taxon>Pseudomonadati</taxon>
        <taxon>Bacteroidota</taxon>
        <taxon>Flavobacteriia</taxon>
        <taxon>Flavobacteriales</taxon>
        <taxon>Flavobacteriaceae</taxon>
        <taxon>Flavobacterium</taxon>
    </lineage>
</organism>
<dbReference type="RefSeq" id="WP_379815165.1">
    <property type="nucleotide sequence ID" value="NZ_JBHUDZ010000012.1"/>
</dbReference>
<protein>
    <recommendedName>
        <fullName evidence="3">Natural product</fullName>
    </recommendedName>
</protein>
<dbReference type="Proteomes" id="UP001597138">
    <property type="component" value="Unassembled WGS sequence"/>
</dbReference>
<reference evidence="2" key="1">
    <citation type="journal article" date="2019" name="Int. J. Syst. Evol. Microbiol.">
        <title>The Global Catalogue of Microorganisms (GCM) 10K type strain sequencing project: providing services to taxonomists for standard genome sequencing and annotation.</title>
        <authorList>
            <consortium name="The Broad Institute Genomics Platform"/>
            <consortium name="The Broad Institute Genome Sequencing Center for Infectious Disease"/>
            <person name="Wu L."/>
            <person name="Ma J."/>
        </authorList>
    </citation>
    <scope>NUCLEOTIDE SEQUENCE [LARGE SCALE GENOMIC DNA]</scope>
    <source>
        <strain evidence="2">CCUG 70865</strain>
    </source>
</reference>
<sequence length="80" mass="8653">MLSNILKLENLQKLTKDEQKSIYGGTPVQPANCKCFCVIGAERVETYCYSWCPGGSLPGIYEGSPSTCTTPMPPLPPGIE</sequence>
<gene>
    <name evidence="1" type="ORF">ACFSC2_12220</name>
</gene>
<evidence type="ECO:0000313" key="1">
    <source>
        <dbReference type="EMBL" id="MFD1603504.1"/>
    </source>
</evidence>